<evidence type="ECO:0000313" key="3">
    <source>
        <dbReference type="Proteomes" id="UP000609849"/>
    </source>
</evidence>
<feature type="domain" description="Molybdopterin-guanine dinucleotide biosynthesis protein B (MobB)" evidence="1">
    <location>
        <begin position="4"/>
        <end position="133"/>
    </location>
</feature>
<name>A0ABR7JLD0_9FIRM</name>
<comment type="caution">
    <text evidence="2">The sequence shown here is derived from an EMBL/GenBank/DDBJ whole genome shotgun (WGS) entry which is preliminary data.</text>
</comment>
<dbReference type="PANTHER" id="PTHR40072:SF1">
    <property type="entry name" value="MOLYBDOPTERIN-GUANINE DINUCLEOTIDE BIOSYNTHESIS ADAPTER PROTEIN"/>
    <property type="match status" value="1"/>
</dbReference>
<dbReference type="Pfam" id="PF03205">
    <property type="entry name" value="MobB"/>
    <property type="match status" value="1"/>
</dbReference>
<proteinExistence type="predicted"/>
<accession>A0ABR7JLD0</accession>
<dbReference type="InterPro" id="IPR004435">
    <property type="entry name" value="MobB_dom"/>
</dbReference>
<gene>
    <name evidence="2" type="primary">mobB</name>
    <name evidence="2" type="ORF">H8923_03070</name>
</gene>
<evidence type="ECO:0000313" key="2">
    <source>
        <dbReference type="EMBL" id="MBC5995733.1"/>
    </source>
</evidence>
<dbReference type="PANTHER" id="PTHR40072">
    <property type="entry name" value="MOLYBDOPTERIN-GUANINE DINUCLEOTIDE BIOSYNTHESIS ADAPTER PROTEIN-RELATED"/>
    <property type="match status" value="1"/>
</dbReference>
<keyword evidence="3" id="KW-1185">Reference proteome</keyword>
<dbReference type="InterPro" id="IPR052539">
    <property type="entry name" value="MGD_biosynthesis_adapter"/>
</dbReference>
<organism evidence="2 3">
    <name type="scientific">Romboutsia faecis</name>
    <dbReference type="NCBI Taxonomy" id="2764597"/>
    <lineage>
        <taxon>Bacteria</taxon>
        <taxon>Bacillati</taxon>
        <taxon>Bacillota</taxon>
        <taxon>Clostridia</taxon>
        <taxon>Peptostreptococcales</taxon>
        <taxon>Peptostreptococcaceae</taxon>
        <taxon>Romboutsia</taxon>
    </lineage>
</organism>
<reference evidence="2 3" key="1">
    <citation type="submission" date="2020-08" db="EMBL/GenBank/DDBJ databases">
        <authorList>
            <person name="Liu C."/>
            <person name="Sun Q."/>
        </authorList>
    </citation>
    <scope>NUCLEOTIDE SEQUENCE [LARGE SCALE GENOMIC DNA]</scope>
    <source>
        <strain evidence="2 3">NSJ-18</strain>
    </source>
</reference>
<evidence type="ECO:0000259" key="1">
    <source>
        <dbReference type="Pfam" id="PF03205"/>
    </source>
</evidence>
<dbReference type="CDD" id="cd03116">
    <property type="entry name" value="MobB"/>
    <property type="match status" value="1"/>
</dbReference>
<dbReference type="Gene3D" id="3.40.50.300">
    <property type="entry name" value="P-loop containing nucleotide triphosphate hydrolases"/>
    <property type="match status" value="1"/>
</dbReference>
<dbReference type="RefSeq" id="WP_153925795.1">
    <property type="nucleotide sequence ID" value="NZ_JACRWE010000001.1"/>
</dbReference>
<dbReference type="NCBIfam" id="TIGR00176">
    <property type="entry name" value="mobB"/>
    <property type="match status" value="1"/>
</dbReference>
<dbReference type="Proteomes" id="UP000609849">
    <property type="component" value="Unassembled WGS sequence"/>
</dbReference>
<dbReference type="SUPFAM" id="SSF52540">
    <property type="entry name" value="P-loop containing nucleoside triphosphate hydrolases"/>
    <property type="match status" value="1"/>
</dbReference>
<protein>
    <submittedName>
        <fullName evidence="2">Molybdopterin-guanine dinucleotide biosynthesis protein B</fullName>
    </submittedName>
</protein>
<dbReference type="InterPro" id="IPR027417">
    <property type="entry name" value="P-loop_NTPase"/>
</dbReference>
<dbReference type="EMBL" id="JACRWE010000001">
    <property type="protein sequence ID" value="MBC5995733.1"/>
    <property type="molecule type" value="Genomic_DNA"/>
</dbReference>
<sequence>MYNILSVTSYSSVGKTTLIENIVKILTDRGYKIGTIKHTCHDIDIDQEGKDSYKHRKAGASKVCVVSKNRVSFIEERREERNLKDIIKLYNDMDLIIIEGYKKYKFKKLEIIRSDKYNEIISDKEDLIGIISDLNYQMDIVKFNLDEYINISNFIEECIDNDILLINEDRLDFIIK</sequence>